<organism evidence="2 4">
    <name type="scientific">Flavobacterium lindanitolerans</name>
    <dbReference type="NCBI Taxonomy" id="428988"/>
    <lineage>
        <taxon>Bacteria</taxon>
        <taxon>Pseudomonadati</taxon>
        <taxon>Bacteroidota</taxon>
        <taxon>Flavobacteriia</taxon>
        <taxon>Flavobacteriales</taxon>
        <taxon>Flavobacteriaceae</taxon>
        <taxon>Flavobacterium</taxon>
    </lineage>
</organism>
<evidence type="ECO:0008006" key="5">
    <source>
        <dbReference type="Google" id="ProtNLM"/>
    </source>
</evidence>
<evidence type="ECO:0000313" key="4">
    <source>
        <dbReference type="Proteomes" id="UP000275027"/>
    </source>
</evidence>
<dbReference type="EMBL" id="RCCB01000015">
    <property type="protein sequence ID" value="RLJ23406.1"/>
    <property type="molecule type" value="Genomic_DNA"/>
</dbReference>
<proteinExistence type="predicted"/>
<dbReference type="RefSeq" id="WP_143395058.1">
    <property type="nucleotide sequence ID" value="NZ_PJND01000011.1"/>
</dbReference>
<evidence type="ECO:0000313" key="3">
    <source>
        <dbReference type="Proteomes" id="UP000233767"/>
    </source>
</evidence>
<dbReference type="EMBL" id="PJND01000011">
    <property type="protein sequence ID" value="PKW20098.1"/>
    <property type="molecule type" value="Genomic_DNA"/>
</dbReference>
<reference evidence="2 4" key="2">
    <citation type="submission" date="2018-10" db="EMBL/GenBank/DDBJ databases">
        <title>Genomic Encyclopedia of Archaeal and Bacterial Type Strains, Phase II (KMG-II): from individual species to whole genera.</title>
        <authorList>
            <person name="Goeker M."/>
        </authorList>
    </citation>
    <scope>NUCLEOTIDE SEQUENCE [LARGE SCALE GENOMIC DNA]</scope>
    <source>
        <strain evidence="2 4">DSM 21886</strain>
    </source>
</reference>
<dbReference type="Proteomes" id="UP000233767">
    <property type="component" value="Unassembled WGS sequence"/>
</dbReference>
<accession>A0A497U6Q5</accession>
<comment type="caution">
    <text evidence="2">The sequence shown here is derived from an EMBL/GenBank/DDBJ whole genome shotgun (WGS) entry which is preliminary data.</text>
</comment>
<keyword evidence="3" id="KW-1185">Reference proteome</keyword>
<gene>
    <name evidence="1" type="ORF">B0G92_3177</name>
    <name evidence="2" type="ORF">CLV50_3222</name>
</gene>
<evidence type="ECO:0000313" key="1">
    <source>
        <dbReference type="EMBL" id="PKW20098.1"/>
    </source>
</evidence>
<dbReference type="Proteomes" id="UP000275027">
    <property type="component" value="Unassembled WGS sequence"/>
</dbReference>
<dbReference type="AlphaFoldDB" id="A0A497U6Q5"/>
<protein>
    <recommendedName>
        <fullName evidence="5">Outer membrane protein with beta-barrel domain</fullName>
    </recommendedName>
</protein>
<evidence type="ECO:0000313" key="2">
    <source>
        <dbReference type="EMBL" id="RLJ23406.1"/>
    </source>
</evidence>
<name>A0A497U6Q5_9FLAO</name>
<sequence>MICTRIISVLISILCIPTKIHSQTAEKLFGENLSKISLVLQPSLLKGYEVGAGYEGNSPSISFNKDFSAQFGFLYNFYQKNNFNFKAGVIVKTFNPTFNIKISNEDLNAGYDYSEYLSGFEIANQFIFSQTVKTEYFIPINNNLNFAVGLGMSLDIRTGGGDDELSAVVFDYSKQKERIFFNVNSTEQQVTGSLDVSLGVNYKTNIGLFQIELFNNSQLLSYPKTGVYEFYLDNNQTKTGVYTIKGNYNGLALIFTPRKGWLKRN</sequence>
<reference evidence="1 3" key="1">
    <citation type="submission" date="2017-12" db="EMBL/GenBank/DDBJ databases">
        <title>Genomic Encyclopedia of Type Strains, Phase III (KMG-III): the genomes of soil and plant-associated and newly described type strains.</title>
        <authorList>
            <person name="Whitman W."/>
        </authorList>
    </citation>
    <scope>NUCLEOTIDE SEQUENCE [LARGE SCALE GENOMIC DNA]</scope>
    <source>
        <strain evidence="1 3">IP-10</strain>
    </source>
</reference>